<dbReference type="InterPro" id="IPR012337">
    <property type="entry name" value="RNaseH-like_sf"/>
</dbReference>
<dbReference type="GeneID" id="112679846"/>
<dbReference type="InterPro" id="IPR025398">
    <property type="entry name" value="DUF4371"/>
</dbReference>
<evidence type="ECO:0000259" key="2">
    <source>
        <dbReference type="SMART" id="SM00597"/>
    </source>
</evidence>
<keyword evidence="3" id="KW-1185">Reference proteome</keyword>
<proteinExistence type="predicted"/>
<feature type="compositionally biased region" description="Polar residues" evidence="1">
    <location>
        <begin position="85"/>
        <end position="103"/>
    </location>
</feature>
<dbReference type="GO" id="GO:0046983">
    <property type="term" value="F:protein dimerization activity"/>
    <property type="evidence" value="ECO:0007669"/>
    <property type="project" value="InterPro"/>
</dbReference>
<dbReference type="SMART" id="SM00597">
    <property type="entry name" value="ZnF_TTF"/>
    <property type="match status" value="1"/>
</dbReference>
<accession>A0A8B8F445</accession>
<dbReference type="AlphaFoldDB" id="A0A8B8F445"/>
<reference evidence="4" key="1">
    <citation type="submission" date="2025-08" db="UniProtKB">
        <authorList>
            <consortium name="RefSeq"/>
        </authorList>
    </citation>
    <scope>IDENTIFICATION</scope>
    <source>
        <tissue evidence="4">Whole body</tissue>
    </source>
</reference>
<dbReference type="Pfam" id="PF14291">
    <property type="entry name" value="DUF4371"/>
    <property type="match status" value="1"/>
</dbReference>
<dbReference type="PANTHER" id="PTHR45749:SF14">
    <property type="entry name" value="TTF-TYPE DOMAIN-CONTAINING PROTEIN"/>
    <property type="match status" value="1"/>
</dbReference>
<organism evidence="3 4">
    <name type="scientific">Sipha flava</name>
    <name type="common">yellow sugarcane aphid</name>
    <dbReference type="NCBI Taxonomy" id="143950"/>
    <lineage>
        <taxon>Eukaryota</taxon>
        <taxon>Metazoa</taxon>
        <taxon>Ecdysozoa</taxon>
        <taxon>Arthropoda</taxon>
        <taxon>Hexapoda</taxon>
        <taxon>Insecta</taxon>
        <taxon>Pterygota</taxon>
        <taxon>Neoptera</taxon>
        <taxon>Paraneoptera</taxon>
        <taxon>Hemiptera</taxon>
        <taxon>Sternorrhyncha</taxon>
        <taxon>Aphidomorpha</taxon>
        <taxon>Aphidoidea</taxon>
        <taxon>Aphididae</taxon>
        <taxon>Sipha</taxon>
    </lineage>
</organism>
<dbReference type="Proteomes" id="UP000694846">
    <property type="component" value="Unplaced"/>
</dbReference>
<gene>
    <name evidence="4" type="primary">LOC112679846</name>
</gene>
<dbReference type="SUPFAM" id="SSF53098">
    <property type="entry name" value="Ribonuclease H-like"/>
    <property type="match status" value="1"/>
</dbReference>
<dbReference type="OrthoDB" id="6608753at2759"/>
<dbReference type="InterPro" id="IPR008906">
    <property type="entry name" value="HATC_C_dom"/>
</dbReference>
<dbReference type="PANTHER" id="PTHR45749">
    <property type="match status" value="1"/>
</dbReference>
<protein>
    <submittedName>
        <fullName evidence="4">Zinc finger MYM-type protein 1-like</fullName>
    </submittedName>
</protein>
<evidence type="ECO:0000256" key="1">
    <source>
        <dbReference type="SAM" id="MobiDB-lite"/>
    </source>
</evidence>
<evidence type="ECO:0000313" key="3">
    <source>
        <dbReference type="Proteomes" id="UP000694846"/>
    </source>
</evidence>
<dbReference type="InterPro" id="IPR006580">
    <property type="entry name" value="Znf_TTF"/>
</dbReference>
<sequence length="753" mass="85907">MDTSKVVEMLEKVKEAVTVQGSMGNCRTADDVRKAGVAQLRAEPLLWAAYCRGLDYNIVQLFYIFKNVKMDKWLIKKSVQSNEGNEAINSSTSNLKVESNSGDSKPVENGKSRSYQEKWQQLYPWLLYDPVKEKVFCSICKTADENQINLPVFSVTDQNSKKAFVVDGFSAWNKALQRFKSHKAGSFHRASISSIGAQRKGTNICTSLSVSITKEMIEGRSALLKIISSLLYLSRQGLAIRGHVDINSNIQQLLILRAEDVPELKSWLLRTKYKWLSHDIQNEILSLLSKEVQLNLISEIKDSFCYSIILDETRDISNREQVSVCFRIVDKNLNISEHFLGFFETPFTDAQTLFNLVINVLSQFVIDISKCRGQCYDGAANVSGHISGLQARIIDVEPRAIFVHCTAHTLNLVVQDTMQNITKIRDFLAILRSMISFVKDSPKRQAIFNSLQAEQSIIGSSNNVSLRPFCPTRWCVRIVSLKSIDSNYNLLRKFLDELTTEKNEIGAKASGFSKLLYKFDFYFVLQIMIFIFERIEVLNSELQKKSLHFQDARLKIEAIIISIEEKRKSGFDQLLEDIIYKSEELGLGEVKLPKQRKTPKRLIEGGQEHYFSSAKDQYKALFFECMDMTLSALHNRFKSNVIKHLAKVENFIVDPKKINTAIITEYYGSDFDGRKLELHRNIMLDIAKAKHFKISSVSDAINCFKQESYLQDLVPEVVKLIKIMLTVPVSSCTAERSFSALRRLKTFLRSTMT</sequence>
<dbReference type="Pfam" id="PF05699">
    <property type="entry name" value="Dimer_Tnp_hAT"/>
    <property type="match status" value="1"/>
</dbReference>
<feature type="domain" description="TTF-type" evidence="2">
    <location>
        <begin position="111"/>
        <end position="205"/>
    </location>
</feature>
<dbReference type="RefSeq" id="XP_025405564.1">
    <property type="nucleotide sequence ID" value="XM_025549779.1"/>
</dbReference>
<feature type="region of interest" description="Disordered" evidence="1">
    <location>
        <begin position="85"/>
        <end position="112"/>
    </location>
</feature>
<name>A0A8B8F445_9HEMI</name>
<evidence type="ECO:0000313" key="4">
    <source>
        <dbReference type="RefSeq" id="XP_025405564.1"/>
    </source>
</evidence>